<dbReference type="EMBL" id="MT143531">
    <property type="protein sequence ID" value="QJA97859.1"/>
    <property type="molecule type" value="Genomic_DNA"/>
</dbReference>
<reference evidence="1" key="1">
    <citation type="submission" date="2020-03" db="EMBL/GenBank/DDBJ databases">
        <title>The deep terrestrial virosphere.</title>
        <authorList>
            <person name="Holmfeldt K."/>
            <person name="Nilsson E."/>
            <person name="Simone D."/>
            <person name="Lopez-Fernandez M."/>
            <person name="Wu X."/>
            <person name="de Brujin I."/>
            <person name="Lundin D."/>
            <person name="Andersson A."/>
            <person name="Bertilsson S."/>
            <person name="Dopson M."/>
        </authorList>
    </citation>
    <scope>NUCLEOTIDE SEQUENCE</scope>
    <source>
        <strain evidence="1">MM415B05890</strain>
    </source>
</reference>
<sequence length="50" mass="5689">MREEMGDNHLFMKCFGIRIEINENLGKFDGSLLAKIGEGLAKAYEVQQRS</sequence>
<organism evidence="1">
    <name type="scientific">viral metagenome</name>
    <dbReference type="NCBI Taxonomy" id="1070528"/>
    <lineage>
        <taxon>unclassified sequences</taxon>
        <taxon>metagenomes</taxon>
        <taxon>organismal metagenomes</taxon>
    </lineage>
</organism>
<dbReference type="AlphaFoldDB" id="A0A6M3LUU4"/>
<name>A0A6M3LUU4_9ZZZZ</name>
<accession>A0A6M3LUU4</accession>
<protein>
    <submittedName>
        <fullName evidence="1">Uncharacterized protein</fullName>
    </submittedName>
</protein>
<evidence type="ECO:0000313" key="1">
    <source>
        <dbReference type="EMBL" id="QJA97859.1"/>
    </source>
</evidence>
<gene>
    <name evidence="1" type="ORF">MM415B05890_0005</name>
</gene>
<proteinExistence type="predicted"/>